<dbReference type="Proteomes" id="UP000001732">
    <property type="component" value="Chromosome"/>
</dbReference>
<organism evidence="2 3">
    <name type="scientific">Coprothermobacter proteolyticus (strain ATCC 35245 / DSM 5265 / OCM 4 / BT)</name>
    <dbReference type="NCBI Taxonomy" id="309798"/>
    <lineage>
        <taxon>Bacteria</taxon>
        <taxon>Pseudomonadati</taxon>
        <taxon>Coprothermobacterota</taxon>
        <taxon>Coprothermobacteria</taxon>
        <taxon>Coprothermobacterales</taxon>
        <taxon>Coprothermobacteraceae</taxon>
        <taxon>Coprothermobacter</taxon>
    </lineage>
</organism>
<dbReference type="EMBL" id="CP001145">
    <property type="protein sequence ID" value="ACI16826.1"/>
    <property type="molecule type" value="Genomic_DNA"/>
</dbReference>
<feature type="coiled-coil region" evidence="1">
    <location>
        <begin position="10"/>
        <end position="56"/>
    </location>
</feature>
<evidence type="ECO:0000256" key="1">
    <source>
        <dbReference type="SAM" id="Coils"/>
    </source>
</evidence>
<keyword evidence="1" id="KW-0175">Coiled coil</keyword>
<evidence type="ECO:0000313" key="3">
    <source>
        <dbReference type="Proteomes" id="UP000001732"/>
    </source>
</evidence>
<dbReference type="KEGG" id="cpo:COPRO5265_0301"/>
<evidence type="ECO:0000313" key="2">
    <source>
        <dbReference type="EMBL" id="ACI16826.1"/>
    </source>
</evidence>
<dbReference type="AlphaFoldDB" id="B5Y7C1"/>
<gene>
    <name evidence="2" type="ordered locus">COPRO5265_0301</name>
</gene>
<dbReference type="HOGENOM" id="CLU_2205590_0_0_9"/>
<reference evidence="3" key="1">
    <citation type="submission" date="2008-08" db="EMBL/GenBank/DDBJ databases">
        <title>The complete genome sequence of Coprothermobacter proteolyticus strain ATCC 5245 / DSM 5265 / BT.</title>
        <authorList>
            <person name="Dodson R.J."/>
            <person name="Durkin A.S."/>
            <person name="Wu M."/>
            <person name="Eisen J."/>
            <person name="Sutton G."/>
        </authorList>
    </citation>
    <scope>NUCLEOTIDE SEQUENCE [LARGE SCALE GENOMIC DNA]</scope>
    <source>
        <strain evidence="3">ATCC 35245 / DSM 5265 / OCM 4 / BT</strain>
    </source>
</reference>
<name>B5Y7C1_COPPD</name>
<proteinExistence type="predicted"/>
<accession>B5Y7C1</accession>
<dbReference type="STRING" id="309798.COPRO5265_0301"/>
<dbReference type="OrthoDB" id="9935732at2"/>
<reference evidence="2 3" key="2">
    <citation type="journal article" date="2014" name="Genome Announc.">
        <title>Complete Genome Sequence of Coprothermobacter proteolyticus DSM 5265.</title>
        <authorList>
            <person name="Alexiev A."/>
            <person name="Coil D.A."/>
            <person name="Badger J.H."/>
            <person name="Enticknap J."/>
            <person name="Ward N."/>
            <person name="Robb F.T."/>
            <person name="Eisen J.A."/>
        </authorList>
    </citation>
    <scope>NUCLEOTIDE SEQUENCE [LARGE SCALE GENOMIC DNA]</scope>
    <source>
        <strain evidence="3">ATCC 35245 / DSM 5265 / OCM 4 / BT</strain>
    </source>
</reference>
<dbReference type="RefSeq" id="WP_012543478.1">
    <property type="nucleotide sequence ID" value="NC_011295.1"/>
</dbReference>
<sequence length="107" mass="11852">MQKSDELELVKKARLLAAELTASYAALRSENVENTSAELEETVRALAERIESYEGQELPKELVDEIVAFVHDLEGLVDLGREVLGFYESLLSPSVQVYGPSGKVNKK</sequence>
<keyword evidence="3" id="KW-1185">Reference proteome</keyword>
<protein>
    <submittedName>
        <fullName evidence="2">Uncharacterized protein</fullName>
    </submittedName>
</protein>